<accession>A0A9P4TYN4</accession>
<comment type="caution">
    <text evidence="12">The sequence shown here is derived from an EMBL/GenBank/DDBJ whole genome shotgun (WGS) entry which is preliminary data.</text>
</comment>
<dbReference type="SUPFAM" id="SSF51971">
    <property type="entry name" value="Nucleotide-binding domain"/>
    <property type="match status" value="1"/>
</dbReference>
<comment type="similarity">
    <text evidence="2 8">Belongs to the ferredoxin--NADP reductase type 1 family.</text>
</comment>
<dbReference type="GO" id="GO:0005739">
    <property type="term" value="C:mitochondrion"/>
    <property type="evidence" value="ECO:0007669"/>
    <property type="project" value="UniProtKB-SubCell"/>
</dbReference>
<sequence length="516" mass="57667">MPPIVRKLNINLCRRWLLLPKSIVSRWPHPEQRAWHSIKSFRPFRLAIIGSGPAGFYTASKVMRRHNTARIDMYEHLPIPFGLVRYGVAPDHPEVKNCQDRFDECAELPNFHFFGNVNVGFDISLAEMKPHYDAICFAYGASKDRRLGIPGEDLEGVYSARDFVAWYNGLPDYADLKPRLDEGSDVVVIGQGNVALDVARVLLSNVDVLRKTDMPEYALELLSRSKVSSVRAVGRRGPMQGAFTIKEIRELINLPNVSFDRINRDLFPEDLKTLPRARRRIAELLVKSRTTPLSAAKSFSLDFLLSPTSFNSHSSTQNQLSQITFQQTHYTDPTTKFEASATVSTDDQSPKPIILPASMAFRSIGYKSEPLPGLSDLHIPFNTATGTIPNALGRVTLESTPGVLENSPLPGIYAAGWVKRGPTGVIASTMEDAFATAESIVKDLESGQSMLNYENGGSTGLGWEGIEQIVHGKGVRRTSWEDWRRIDEVEKERGWKLGKEREKITDVGEMLRIVDT</sequence>
<dbReference type="OrthoDB" id="333024at2759"/>
<feature type="binding site" evidence="9">
    <location>
        <position position="54"/>
    </location>
    <ligand>
        <name>FAD</name>
        <dbReference type="ChEBI" id="CHEBI:57692"/>
    </ligand>
</feature>
<evidence type="ECO:0000256" key="8">
    <source>
        <dbReference type="PIRNR" id="PIRNR000362"/>
    </source>
</evidence>
<dbReference type="InterPro" id="IPR023753">
    <property type="entry name" value="FAD/NAD-binding_dom"/>
</dbReference>
<evidence type="ECO:0000256" key="10">
    <source>
        <dbReference type="PIRSR" id="PIRSR000362-2"/>
    </source>
</evidence>
<dbReference type="PRINTS" id="PR00419">
    <property type="entry name" value="ADXRDTASE"/>
</dbReference>
<evidence type="ECO:0000256" key="3">
    <source>
        <dbReference type="ARBA" id="ARBA00022630"/>
    </source>
</evidence>
<feature type="binding site" evidence="9">
    <location>
        <begin position="424"/>
        <end position="426"/>
    </location>
    <ligand>
        <name>FAD</name>
        <dbReference type="ChEBI" id="CHEBI:57692"/>
    </ligand>
</feature>
<reference evidence="12" key="1">
    <citation type="journal article" date="2020" name="Stud. Mycol.">
        <title>101 Dothideomycetes genomes: a test case for predicting lifestyles and emergence of pathogens.</title>
        <authorList>
            <person name="Haridas S."/>
            <person name="Albert R."/>
            <person name="Binder M."/>
            <person name="Bloem J."/>
            <person name="Labutti K."/>
            <person name="Salamov A."/>
            <person name="Andreopoulos B."/>
            <person name="Baker S."/>
            <person name="Barry K."/>
            <person name="Bills G."/>
            <person name="Bluhm B."/>
            <person name="Cannon C."/>
            <person name="Castanera R."/>
            <person name="Culley D."/>
            <person name="Daum C."/>
            <person name="Ezra D."/>
            <person name="Gonzalez J."/>
            <person name="Henrissat B."/>
            <person name="Kuo A."/>
            <person name="Liang C."/>
            <person name="Lipzen A."/>
            <person name="Lutzoni F."/>
            <person name="Magnuson J."/>
            <person name="Mondo S."/>
            <person name="Nolan M."/>
            <person name="Ohm R."/>
            <person name="Pangilinan J."/>
            <person name="Park H.-J."/>
            <person name="Ramirez L."/>
            <person name="Alfaro M."/>
            <person name="Sun H."/>
            <person name="Tritt A."/>
            <person name="Yoshinaga Y."/>
            <person name="Zwiers L.-H."/>
            <person name="Turgeon B."/>
            <person name="Goodwin S."/>
            <person name="Spatafora J."/>
            <person name="Crous P."/>
            <person name="Grigoriev I."/>
        </authorList>
    </citation>
    <scope>NUCLEOTIDE SEQUENCE</scope>
    <source>
        <strain evidence="12">CBS 130266</strain>
    </source>
</reference>
<evidence type="ECO:0000256" key="4">
    <source>
        <dbReference type="ARBA" id="ARBA00022827"/>
    </source>
</evidence>
<comment type="cofactor">
    <cofactor evidence="1 8 9">
        <name>FAD</name>
        <dbReference type="ChEBI" id="CHEBI:57692"/>
    </cofactor>
</comment>
<feature type="binding site" evidence="9">
    <location>
        <position position="417"/>
    </location>
    <ligand>
        <name>FAD</name>
        <dbReference type="ChEBI" id="CHEBI:57692"/>
    </ligand>
</feature>
<dbReference type="EMBL" id="MU007042">
    <property type="protein sequence ID" value="KAF2430058.1"/>
    <property type="molecule type" value="Genomic_DNA"/>
</dbReference>
<evidence type="ECO:0000256" key="9">
    <source>
        <dbReference type="PIRSR" id="PIRSR000362-1"/>
    </source>
</evidence>
<feature type="domain" description="FAD/NAD(P)-binding" evidence="11">
    <location>
        <begin position="45"/>
        <end position="202"/>
    </location>
</feature>
<keyword evidence="13" id="KW-1185">Reference proteome</keyword>
<evidence type="ECO:0000313" key="12">
    <source>
        <dbReference type="EMBL" id="KAF2430058.1"/>
    </source>
</evidence>
<dbReference type="InterPro" id="IPR036188">
    <property type="entry name" value="FAD/NAD-bd_sf"/>
</dbReference>
<feature type="binding site" evidence="9">
    <location>
        <position position="119"/>
    </location>
    <ligand>
        <name>FAD</name>
        <dbReference type="ChEBI" id="CHEBI:57692"/>
    </ligand>
</feature>
<dbReference type="Proteomes" id="UP000800235">
    <property type="component" value="Unassembled WGS sequence"/>
</dbReference>
<evidence type="ECO:0000256" key="7">
    <source>
        <dbReference type="ARBA" id="ARBA00048933"/>
    </source>
</evidence>
<keyword evidence="6 8" id="KW-0560">Oxidoreductase</keyword>
<gene>
    <name evidence="12" type="ORF">EJ08DRAFT_613135</name>
</gene>
<dbReference type="GO" id="GO:0016491">
    <property type="term" value="F:oxidoreductase activity"/>
    <property type="evidence" value="ECO:0007669"/>
    <property type="project" value="UniProtKB-KW"/>
</dbReference>
<feature type="binding site" evidence="9">
    <location>
        <position position="83"/>
    </location>
    <ligand>
        <name>FAD</name>
        <dbReference type="ChEBI" id="CHEBI:57692"/>
    </ligand>
</feature>
<dbReference type="Pfam" id="PF07992">
    <property type="entry name" value="Pyr_redox_2"/>
    <property type="match status" value="1"/>
</dbReference>
<feature type="binding site" evidence="10">
    <location>
        <begin position="191"/>
        <end position="194"/>
    </location>
    <ligand>
        <name>NADP(+)</name>
        <dbReference type="ChEBI" id="CHEBI:58349"/>
    </ligand>
</feature>
<dbReference type="PANTHER" id="PTHR48467">
    <property type="entry name" value="GLUTAMATE SYNTHASE 1 [NADH], CHLOROPLASTIC-LIKE"/>
    <property type="match status" value="1"/>
</dbReference>
<name>A0A9P4TYN4_9PEZI</name>
<dbReference type="Gene3D" id="3.40.50.720">
    <property type="entry name" value="NAD(P)-binding Rossmann-like Domain"/>
    <property type="match status" value="1"/>
</dbReference>
<dbReference type="AlphaFoldDB" id="A0A9P4TYN4"/>
<feature type="binding site" evidence="10">
    <location>
        <position position="247"/>
    </location>
    <ligand>
        <name>NADP(+)</name>
        <dbReference type="ChEBI" id="CHEBI:58349"/>
    </ligand>
</feature>
<evidence type="ECO:0000256" key="1">
    <source>
        <dbReference type="ARBA" id="ARBA00001974"/>
    </source>
</evidence>
<evidence type="ECO:0000313" key="13">
    <source>
        <dbReference type="Proteomes" id="UP000800235"/>
    </source>
</evidence>
<dbReference type="EC" id="1.18.1.6" evidence="8"/>
<dbReference type="InterPro" id="IPR021163">
    <property type="entry name" value="Ferredox_Rdtase_adrenod"/>
</dbReference>
<protein>
    <recommendedName>
        <fullName evidence="8">NADPH:adrenodoxin oxidoreductase, mitochondrial</fullName>
        <ecNumber evidence="8">1.18.1.6</ecNumber>
    </recommendedName>
</protein>
<dbReference type="InterPro" id="IPR055275">
    <property type="entry name" value="Ferredox_Rdtase"/>
</dbReference>
<evidence type="ECO:0000256" key="5">
    <source>
        <dbReference type="ARBA" id="ARBA00022857"/>
    </source>
</evidence>
<evidence type="ECO:0000256" key="6">
    <source>
        <dbReference type="ARBA" id="ARBA00023002"/>
    </source>
</evidence>
<dbReference type="Gene3D" id="3.50.50.60">
    <property type="entry name" value="FAD/NAD(P)-binding domain"/>
    <property type="match status" value="1"/>
</dbReference>
<feature type="binding site" evidence="9">
    <location>
        <position position="75"/>
    </location>
    <ligand>
        <name>FAD</name>
        <dbReference type="ChEBI" id="CHEBI:57692"/>
    </ligand>
</feature>
<comment type="catalytic activity">
    <reaction evidence="7 8">
        <text>2 reduced [adrenodoxin] + NADP(+) + H(+) = 2 oxidized [adrenodoxin] + NADPH</text>
        <dbReference type="Rhea" id="RHEA:42312"/>
        <dbReference type="Rhea" id="RHEA-COMP:9998"/>
        <dbReference type="Rhea" id="RHEA-COMP:9999"/>
        <dbReference type="ChEBI" id="CHEBI:15378"/>
        <dbReference type="ChEBI" id="CHEBI:33737"/>
        <dbReference type="ChEBI" id="CHEBI:33738"/>
        <dbReference type="ChEBI" id="CHEBI:57783"/>
        <dbReference type="ChEBI" id="CHEBI:58349"/>
        <dbReference type="EC" id="1.18.1.6"/>
    </reaction>
</comment>
<keyword evidence="5 8" id="KW-0521">NADP</keyword>
<feature type="binding site" evidence="10">
    <location>
        <position position="424"/>
    </location>
    <ligand>
        <name>NADP(+)</name>
        <dbReference type="ChEBI" id="CHEBI:58349"/>
    </ligand>
</feature>
<dbReference type="PIRSF" id="PIRSF000362">
    <property type="entry name" value="FNR"/>
    <property type="match status" value="1"/>
</dbReference>
<evidence type="ECO:0000256" key="2">
    <source>
        <dbReference type="ARBA" id="ARBA00008312"/>
    </source>
</evidence>
<proteinExistence type="inferred from homology"/>
<feature type="binding site" evidence="10">
    <location>
        <begin position="235"/>
        <end position="236"/>
    </location>
    <ligand>
        <name>NADP(+)</name>
        <dbReference type="ChEBI" id="CHEBI:58349"/>
    </ligand>
</feature>
<comment type="subcellular location">
    <subcellularLocation>
        <location evidence="8">Mitochondrion</location>
    </subcellularLocation>
</comment>
<organism evidence="12 13">
    <name type="scientific">Tothia fuscella</name>
    <dbReference type="NCBI Taxonomy" id="1048955"/>
    <lineage>
        <taxon>Eukaryota</taxon>
        <taxon>Fungi</taxon>
        <taxon>Dikarya</taxon>
        <taxon>Ascomycota</taxon>
        <taxon>Pezizomycotina</taxon>
        <taxon>Dothideomycetes</taxon>
        <taxon>Pleosporomycetidae</taxon>
        <taxon>Venturiales</taxon>
        <taxon>Cylindrosympodiaceae</taxon>
        <taxon>Tothia</taxon>
    </lineage>
</organism>
<keyword evidence="8" id="KW-0496">Mitochondrion</keyword>
<dbReference type="PANTHER" id="PTHR48467:SF1">
    <property type="entry name" value="GLUTAMATE SYNTHASE 1 [NADH], CHLOROPLASTIC-LIKE"/>
    <property type="match status" value="1"/>
</dbReference>
<evidence type="ECO:0000259" key="11">
    <source>
        <dbReference type="Pfam" id="PF07992"/>
    </source>
</evidence>
<keyword evidence="3 8" id="KW-0285">Flavoprotein</keyword>
<keyword evidence="4 8" id="KW-0274">FAD</keyword>